<dbReference type="GO" id="GO:0000287">
    <property type="term" value="F:magnesium ion binding"/>
    <property type="evidence" value="ECO:0007669"/>
    <property type="project" value="InterPro"/>
</dbReference>
<dbReference type="STRING" id="1427984.X271_00199"/>
<evidence type="ECO:0000256" key="8">
    <source>
        <dbReference type="ARBA" id="ARBA00022842"/>
    </source>
</evidence>
<feature type="domain" description="TRNA-binding" evidence="13">
    <location>
        <begin position="42"/>
        <end position="156"/>
    </location>
</feature>
<gene>
    <name evidence="15" type="primary">pheT</name>
    <name evidence="15" type="ORF">X271_00199</name>
</gene>
<evidence type="ECO:0000259" key="14">
    <source>
        <dbReference type="PROSITE" id="PS51483"/>
    </source>
</evidence>
<keyword evidence="6" id="KW-0547">Nucleotide-binding</keyword>
<evidence type="ECO:0000256" key="7">
    <source>
        <dbReference type="ARBA" id="ARBA00022840"/>
    </source>
</evidence>
<dbReference type="PANTHER" id="PTHR10947">
    <property type="entry name" value="PHENYLALANYL-TRNA SYNTHETASE BETA CHAIN AND LEUCINE-RICH REPEAT-CONTAINING PROTEIN 47"/>
    <property type="match status" value="1"/>
</dbReference>
<evidence type="ECO:0000256" key="1">
    <source>
        <dbReference type="ARBA" id="ARBA00001946"/>
    </source>
</evidence>
<dbReference type="SUPFAM" id="SSF50249">
    <property type="entry name" value="Nucleic acid-binding proteins"/>
    <property type="match status" value="1"/>
</dbReference>
<dbReference type="EMBL" id="CP006932">
    <property type="protein sequence ID" value="AHK22307.1"/>
    <property type="molecule type" value="Genomic_DNA"/>
</dbReference>
<keyword evidence="4 15" id="KW-0436">Ligase</keyword>
<dbReference type="CDD" id="cd02796">
    <property type="entry name" value="tRNA_bind_bactPheRS"/>
    <property type="match status" value="1"/>
</dbReference>
<dbReference type="GO" id="GO:0000049">
    <property type="term" value="F:tRNA binding"/>
    <property type="evidence" value="ECO:0007669"/>
    <property type="project" value="UniProtKB-UniRule"/>
</dbReference>
<dbReference type="OrthoDB" id="9805455at2"/>
<dbReference type="Pfam" id="PF01588">
    <property type="entry name" value="tRNA_bind"/>
    <property type="match status" value="1"/>
</dbReference>
<dbReference type="InterPro" id="IPR002547">
    <property type="entry name" value="tRNA-bd_dom"/>
</dbReference>
<dbReference type="InterPro" id="IPR045060">
    <property type="entry name" value="Phe-tRNA-ligase_IIc_bsu"/>
</dbReference>
<dbReference type="GO" id="GO:0005524">
    <property type="term" value="F:ATP binding"/>
    <property type="evidence" value="ECO:0007669"/>
    <property type="project" value="UniProtKB-KW"/>
</dbReference>
<dbReference type="Proteomes" id="UP000019450">
    <property type="component" value="Chromosome"/>
</dbReference>
<dbReference type="InterPro" id="IPR012340">
    <property type="entry name" value="NA-bd_OB-fold"/>
</dbReference>
<keyword evidence="11" id="KW-0030">Aminoacyl-tRNA synthetase</keyword>
<evidence type="ECO:0000256" key="5">
    <source>
        <dbReference type="ARBA" id="ARBA00022723"/>
    </source>
</evidence>
<dbReference type="Gene3D" id="3.30.56.10">
    <property type="match status" value="2"/>
</dbReference>
<dbReference type="eggNOG" id="COG0072">
    <property type="taxonomic scope" value="Bacteria"/>
</dbReference>
<evidence type="ECO:0000256" key="4">
    <source>
        <dbReference type="ARBA" id="ARBA00022598"/>
    </source>
</evidence>
<keyword evidence="10" id="KW-0648">Protein biosynthesis</keyword>
<dbReference type="Pfam" id="PF17759">
    <property type="entry name" value="tRNA_synthFbeta"/>
    <property type="match status" value="1"/>
</dbReference>
<dbReference type="GO" id="GO:0006432">
    <property type="term" value="P:phenylalanyl-tRNA aminoacylation"/>
    <property type="evidence" value="ECO:0007669"/>
    <property type="project" value="InterPro"/>
</dbReference>
<dbReference type="Pfam" id="PF03484">
    <property type="entry name" value="B5"/>
    <property type="match status" value="1"/>
</dbReference>
<evidence type="ECO:0000256" key="9">
    <source>
        <dbReference type="ARBA" id="ARBA00022884"/>
    </source>
</evidence>
<evidence type="ECO:0000256" key="3">
    <source>
        <dbReference type="ARBA" id="ARBA00022555"/>
    </source>
</evidence>
<evidence type="ECO:0000313" key="16">
    <source>
        <dbReference type="Proteomes" id="UP000019450"/>
    </source>
</evidence>
<sequence length="677" mass="80195">MKILLNELKKFIDLDKITIDKLIESLNSLSYEVEYYQRIHNLKSKSFIKLAKVISCKKHPNADKLSLCKLETNNKEYQVVCGAKNIREGQTVIHALPGSIINDHKLEVKKIRNVLSYGMVLSIEELLNLDKNIIDDQEKNNILVLDNRISLKNNVFDLLKIDDYLIEISILPDRIYANSYQFLAKELAAFLDLKLLDQEEKNIKFNPEINLDLKEKDLILTNKAVSLATANAILNSNNKVKTPFEIKLLLYLNNIKPKNNILDLIYYFRLIYGLSIYEVEKNQKYQFDGQIINNKIDIFNKYFKENKIDETKNISFVAISSTKKENVLGIDDDKLDFMARQNIKGTEFSQVNLLKNFLYYGKKFDYLKSYTDIIIKNKIINDFTNEIKTIKLEEEFLENYIGEKINLYDVLEKLKIIGFNYIKEKELWKIPNYRFNLDHKQDMIEEIIRYYKIENIQSKKYPITKEFIKIENNKYFIEKVSELLISYGFNEAKNYSFVNNNEFNEYNLWDIKKPIFLNQKYNLKNNILRNSLLKGLLNSHNLNYKNNFEDIRLFEFANIYFSDQEDDFKLTLGLIFDDKITYKLDQNIENQEYSPLLVGNKIIKDILNILGLKTEKYLTYKEIKTKEDIFNKAQAVEVYYNNKLIAYFGELSPKILRAKKYIRIDKIKAHLYYLEMI</sequence>
<dbReference type="InterPro" id="IPR045864">
    <property type="entry name" value="aa-tRNA-synth_II/BPL/LPL"/>
</dbReference>
<feature type="domain" description="B5" evidence="14">
    <location>
        <begin position="385"/>
        <end position="458"/>
    </location>
</feature>
<reference evidence="15 16" key="1">
    <citation type="journal article" date="2014" name="Genome Biol. Evol.">
        <title>Phylogenomics of "Candidatus Hepatoplasma crinochetorum," a Lineage of Mollicutes Associated with Noninsect Arthropods.</title>
        <authorList>
            <person name="Leclercq S."/>
            <person name="Dittmer J."/>
            <person name="Bouchon D."/>
            <person name="Cordaux R."/>
        </authorList>
    </citation>
    <scope>NUCLEOTIDE SEQUENCE [LARGE SCALE GENOMIC DNA]</scope>
    <source>
        <strain evidence="15 16">Av</strain>
    </source>
</reference>
<keyword evidence="8" id="KW-0460">Magnesium</keyword>
<evidence type="ECO:0000256" key="2">
    <source>
        <dbReference type="ARBA" id="ARBA00012814"/>
    </source>
</evidence>
<evidence type="ECO:0000313" key="15">
    <source>
        <dbReference type="EMBL" id="AHK22307.1"/>
    </source>
</evidence>
<dbReference type="InterPro" id="IPR041616">
    <property type="entry name" value="PheRS_beta_core"/>
</dbReference>
<dbReference type="PROSITE" id="PS50886">
    <property type="entry name" value="TRBD"/>
    <property type="match status" value="1"/>
</dbReference>
<organism evidence="15 16">
    <name type="scientific">Candidatus Hepatoplasma crinochetorum Av</name>
    <dbReference type="NCBI Taxonomy" id="1427984"/>
    <lineage>
        <taxon>Bacteria</taxon>
        <taxon>Bacillati</taxon>
        <taxon>Mycoplasmatota</taxon>
        <taxon>Mollicutes</taxon>
        <taxon>Candidatus Hepatoplasmataceae</taxon>
        <taxon>Candidatus Hepatoplasma</taxon>
    </lineage>
</organism>
<protein>
    <recommendedName>
        <fullName evidence="2">phenylalanine--tRNA ligase</fullName>
        <ecNumber evidence="2">6.1.1.20</ecNumber>
    </recommendedName>
</protein>
<dbReference type="EC" id="6.1.1.20" evidence="2"/>
<dbReference type="KEGG" id="hcr:X271_00199"/>
<dbReference type="Gene3D" id="2.40.50.140">
    <property type="entry name" value="Nucleic acid-binding proteins"/>
    <property type="match status" value="1"/>
</dbReference>
<dbReference type="InterPro" id="IPR033714">
    <property type="entry name" value="tRNA_bind_bactPheRS"/>
</dbReference>
<dbReference type="InterPro" id="IPR005147">
    <property type="entry name" value="tRNA_synthase_B5-dom"/>
</dbReference>
<dbReference type="Gene3D" id="3.30.930.10">
    <property type="entry name" value="Bira Bifunctional Protein, Domain 2"/>
    <property type="match status" value="1"/>
</dbReference>
<keyword evidence="16" id="KW-1185">Reference proteome</keyword>
<keyword evidence="7" id="KW-0067">ATP-binding</keyword>
<evidence type="ECO:0000256" key="6">
    <source>
        <dbReference type="ARBA" id="ARBA00022741"/>
    </source>
</evidence>
<evidence type="ECO:0000259" key="13">
    <source>
        <dbReference type="PROSITE" id="PS50886"/>
    </source>
</evidence>
<dbReference type="HOGENOM" id="CLU_016891_0_0_14"/>
<accession>W8GJ85</accession>
<keyword evidence="5" id="KW-0479">Metal-binding</keyword>
<dbReference type="PANTHER" id="PTHR10947:SF3">
    <property type="entry name" value="LEUCINE-RICH REPEAT-CONTAINING PROTEIN 47"/>
    <property type="match status" value="1"/>
</dbReference>
<dbReference type="eggNOG" id="COG0073">
    <property type="taxonomic scope" value="Bacteria"/>
</dbReference>
<keyword evidence="3 12" id="KW-0820">tRNA-binding</keyword>
<comment type="cofactor">
    <cofactor evidence="1">
        <name>Mg(2+)</name>
        <dbReference type="ChEBI" id="CHEBI:18420"/>
    </cofactor>
</comment>
<dbReference type="SMART" id="SM00874">
    <property type="entry name" value="B5"/>
    <property type="match status" value="1"/>
</dbReference>
<keyword evidence="9 12" id="KW-0694">RNA-binding</keyword>
<evidence type="ECO:0000256" key="10">
    <source>
        <dbReference type="ARBA" id="ARBA00022917"/>
    </source>
</evidence>
<dbReference type="GO" id="GO:0004826">
    <property type="term" value="F:phenylalanine-tRNA ligase activity"/>
    <property type="evidence" value="ECO:0007669"/>
    <property type="project" value="UniProtKB-EC"/>
</dbReference>
<evidence type="ECO:0000256" key="11">
    <source>
        <dbReference type="ARBA" id="ARBA00023146"/>
    </source>
</evidence>
<proteinExistence type="predicted"/>
<dbReference type="SUPFAM" id="SSF46955">
    <property type="entry name" value="Putative DNA-binding domain"/>
    <property type="match status" value="1"/>
</dbReference>
<dbReference type="InterPro" id="IPR009061">
    <property type="entry name" value="DNA-bd_dom_put_sf"/>
</dbReference>
<evidence type="ECO:0000256" key="12">
    <source>
        <dbReference type="PROSITE-ProRule" id="PRU00209"/>
    </source>
</evidence>
<name>W8GJ85_9MOLU</name>
<dbReference type="AlphaFoldDB" id="W8GJ85"/>
<dbReference type="PROSITE" id="PS51483">
    <property type="entry name" value="B5"/>
    <property type="match status" value="1"/>
</dbReference>
<dbReference type="SUPFAM" id="SSF55681">
    <property type="entry name" value="Class II aaRS and biotin synthetases"/>
    <property type="match status" value="1"/>
</dbReference>